<evidence type="ECO:0000313" key="2">
    <source>
        <dbReference type="Proteomes" id="UP001177260"/>
    </source>
</evidence>
<sequence>MGLPHVLAGVVGVASHAGYFRRGEHHLYPLRYVKWHALLFLAIFVVARVVRVTLYDSVRTAGGLSFAYLIGLYTSLLVYRAHYHPLCSFPGPYRARLSGLWFSINLRDRPAFRKLYELHEEYGPVVRVGPSELSIADPEAVDLIYGFRSRCSKSSFYDNGHPMLSLHSHRNRAAHDQRRRIWSTGFGDRALRGYETRIRGYREKLFHRLNAAVGLTVNVSDWFNFYSYDVMGDLAFARSFDMLDTSGSHWAIDVLLSGIMPYKYCVPSWVFRSLVTMPSFSKDWHRFVEFVTQRLVHRMNDKVEIPDICASFLAPLKGRAPTTDEFNMLMGDAMLVVTAGSDTTATTLTSIVYELARHPEEVEQLRAELLPIETDAAGEFLHDRISQLPRLNGFINETLRLHPPIPSIIPRKTPAEGIQLGDTHIPGGMTVFSPQWVIGRSELAYAEPLSFIPERWYKHADLIKNRSAHAPFMTGPYSCIGKPLALMNIRTTIARLIMTFDIHFPKGVDATPFMDHAEDHFSLGIQRMPILFTRRQP</sequence>
<protein>
    <submittedName>
        <fullName evidence="1">Uncharacterized protein</fullName>
    </submittedName>
</protein>
<organism evidence="1 2">
    <name type="scientific">Aspergillus melleus</name>
    <dbReference type="NCBI Taxonomy" id="138277"/>
    <lineage>
        <taxon>Eukaryota</taxon>
        <taxon>Fungi</taxon>
        <taxon>Dikarya</taxon>
        <taxon>Ascomycota</taxon>
        <taxon>Pezizomycotina</taxon>
        <taxon>Eurotiomycetes</taxon>
        <taxon>Eurotiomycetidae</taxon>
        <taxon>Eurotiales</taxon>
        <taxon>Aspergillaceae</taxon>
        <taxon>Aspergillus</taxon>
        <taxon>Aspergillus subgen. Circumdati</taxon>
    </lineage>
</organism>
<comment type="caution">
    <text evidence="1">The sequence shown here is derived from an EMBL/GenBank/DDBJ whole genome shotgun (WGS) entry which is preliminary data.</text>
</comment>
<dbReference type="EMBL" id="JAOPJF010000080">
    <property type="protein sequence ID" value="KAK1140595.1"/>
    <property type="molecule type" value="Genomic_DNA"/>
</dbReference>
<reference evidence="1 2" key="1">
    <citation type="journal article" date="2023" name="ACS Omega">
        <title>Identification of the Neoaspergillic Acid Biosynthesis Gene Cluster by Establishing an In Vitro CRISPR-Ribonucleoprotein Genetic System in Aspergillus melleus.</title>
        <authorList>
            <person name="Yuan B."/>
            <person name="Grau M.F."/>
            <person name="Murata R.M."/>
            <person name="Torok T."/>
            <person name="Venkateswaran K."/>
            <person name="Stajich J.E."/>
            <person name="Wang C.C.C."/>
        </authorList>
    </citation>
    <scope>NUCLEOTIDE SEQUENCE [LARGE SCALE GENOMIC DNA]</scope>
    <source>
        <strain evidence="1 2">IMV 1140</strain>
    </source>
</reference>
<keyword evidence="2" id="KW-1185">Reference proteome</keyword>
<dbReference type="Proteomes" id="UP001177260">
    <property type="component" value="Unassembled WGS sequence"/>
</dbReference>
<name>A0ACC3AS59_9EURO</name>
<accession>A0ACC3AS59</accession>
<proteinExistence type="predicted"/>
<evidence type="ECO:0000313" key="1">
    <source>
        <dbReference type="EMBL" id="KAK1140595.1"/>
    </source>
</evidence>
<gene>
    <name evidence="1" type="ORF">N8T08_010232</name>
</gene>